<dbReference type="EMBL" id="CP021368">
    <property type="protein sequence ID" value="ART61362.1"/>
    <property type="molecule type" value="Genomic_DNA"/>
</dbReference>
<sequence>MIITVTKENPMARPLATKELVFDAASSLVSDGTEPSIVNVQAKIGGGSYTTIKRYLDAWNVQREISAQEGLETPSFVLEKSAELGRQLWAMAWRDANKQTQSVRDAAEGKVTTIARDLEFALSEIRRMEELEESQNQLLERTNEQLSKVIEALTDAQIKASKVPDLEARLAAALAEVATARQAVTDKAVEIGRMTGETEALRKQLVDLTSALVSPSNRA</sequence>
<dbReference type="AlphaFoldDB" id="A0A240UJY7"/>
<accession>A0A240UJY7</accession>
<dbReference type="Proteomes" id="UP000194440">
    <property type="component" value="Plasmid pACP4.2"/>
</dbReference>
<dbReference type="KEGG" id="acis:CBP35_20620"/>
<evidence type="ECO:0000313" key="3">
    <source>
        <dbReference type="EMBL" id="ART61362.1"/>
    </source>
</evidence>
<evidence type="ECO:0000313" key="4">
    <source>
        <dbReference type="Proteomes" id="UP000194440"/>
    </source>
</evidence>
<name>A0A240UJY7_9BURK</name>
<dbReference type="Pfam" id="PF11740">
    <property type="entry name" value="KfrA_N"/>
    <property type="match status" value="1"/>
</dbReference>
<feature type="domain" description="KfrA N-terminal DNA-binding" evidence="2">
    <location>
        <begin position="17"/>
        <end position="129"/>
    </location>
</feature>
<feature type="coiled-coil region" evidence="1">
    <location>
        <begin position="125"/>
        <end position="159"/>
    </location>
</feature>
<dbReference type="InterPro" id="IPR021104">
    <property type="entry name" value="KfrA_DNA-bd_N"/>
</dbReference>
<organism evidence="3 4">
    <name type="scientific">Acidovorax carolinensis</name>
    <dbReference type="NCBI Taxonomy" id="553814"/>
    <lineage>
        <taxon>Bacteria</taxon>
        <taxon>Pseudomonadati</taxon>
        <taxon>Pseudomonadota</taxon>
        <taxon>Betaproteobacteria</taxon>
        <taxon>Burkholderiales</taxon>
        <taxon>Comamonadaceae</taxon>
        <taxon>Acidovorax</taxon>
    </lineage>
</organism>
<geneLocation type="plasmid" evidence="3 4">
    <name>pACP4.2</name>
</geneLocation>
<keyword evidence="4" id="KW-1185">Reference proteome</keyword>
<protein>
    <recommendedName>
        <fullName evidence="2">KfrA N-terminal DNA-binding domain-containing protein</fullName>
    </recommendedName>
</protein>
<keyword evidence="3" id="KW-0614">Plasmid</keyword>
<dbReference type="KEGG" id="acip:CBP36_20540"/>
<reference evidence="3" key="1">
    <citation type="submission" date="2017-05" db="EMBL/GenBank/DDBJ databases">
        <title>Polyphasic characterization of four soil-derived phenanthrene-degrading Acidovorax strains and proposal of Acidovorax phenanthrenivorans sp. nov.</title>
        <authorList>
            <person name="Singleton D."/>
            <person name="Lee J."/>
            <person name="Dickey A.N."/>
            <person name="Stroud A."/>
            <person name="Scholl E.H."/>
            <person name="Wright F.A."/>
            <person name="Aitken M.D."/>
        </authorList>
    </citation>
    <scope>NUCLEOTIDE SEQUENCE</scope>
    <source>
        <strain evidence="3">P4</strain>
        <plasmid evidence="3">pACP4.2</plasmid>
    </source>
</reference>
<gene>
    <name evidence="3" type="ORF">CBP36_20540</name>
</gene>
<evidence type="ECO:0000256" key="1">
    <source>
        <dbReference type="SAM" id="Coils"/>
    </source>
</evidence>
<evidence type="ECO:0000259" key="2">
    <source>
        <dbReference type="Pfam" id="PF11740"/>
    </source>
</evidence>
<proteinExistence type="predicted"/>
<keyword evidence="1" id="KW-0175">Coiled coil</keyword>